<accession>S8DNE9</accession>
<dbReference type="PANTHER" id="PTHR21230:SF1">
    <property type="entry name" value="GOLGI SNAP RECEPTOR COMPLEX MEMBER 2"/>
    <property type="match status" value="1"/>
</dbReference>
<keyword evidence="9" id="KW-1185">Reference proteome</keyword>
<dbReference type="GO" id="GO:0005484">
    <property type="term" value="F:SNAP receptor activity"/>
    <property type="evidence" value="ECO:0007669"/>
    <property type="project" value="TreeGrafter"/>
</dbReference>
<dbReference type="GO" id="GO:0012507">
    <property type="term" value="C:ER to Golgi transport vesicle membrane"/>
    <property type="evidence" value="ECO:0007669"/>
    <property type="project" value="TreeGrafter"/>
</dbReference>
<feature type="transmembrane region" description="Helical" evidence="7">
    <location>
        <begin position="32"/>
        <end position="51"/>
    </location>
</feature>
<dbReference type="GO" id="GO:0031902">
    <property type="term" value="C:late endosome membrane"/>
    <property type="evidence" value="ECO:0007669"/>
    <property type="project" value="TreeGrafter"/>
</dbReference>
<dbReference type="AlphaFoldDB" id="S8DNE9"/>
<sequence>RAQRKALDVLNTLGLSNSLLRLIERRNRIDKWIKYGGMALTVFLVIVFWRWT</sequence>
<evidence type="ECO:0000313" key="8">
    <source>
        <dbReference type="EMBL" id="EPS61252.1"/>
    </source>
</evidence>
<dbReference type="PANTHER" id="PTHR21230">
    <property type="entry name" value="VESICLE TRANSPORT V-SNARE PROTEIN VTI1-RELATED"/>
    <property type="match status" value="1"/>
</dbReference>
<dbReference type="GO" id="GO:0031201">
    <property type="term" value="C:SNARE complex"/>
    <property type="evidence" value="ECO:0007669"/>
    <property type="project" value="TreeGrafter"/>
</dbReference>
<organism evidence="8 9">
    <name type="scientific">Genlisea aurea</name>
    <dbReference type="NCBI Taxonomy" id="192259"/>
    <lineage>
        <taxon>Eukaryota</taxon>
        <taxon>Viridiplantae</taxon>
        <taxon>Streptophyta</taxon>
        <taxon>Embryophyta</taxon>
        <taxon>Tracheophyta</taxon>
        <taxon>Spermatophyta</taxon>
        <taxon>Magnoliopsida</taxon>
        <taxon>eudicotyledons</taxon>
        <taxon>Gunneridae</taxon>
        <taxon>Pentapetalae</taxon>
        <taxon>asterids</taxon>
        <taxon>lamiids</taxon>
        <taxon>Lamiales</taxon>
        <taxon>Lentibulariaceae</taxon>
        <taxon>Genlisea</taxon>
    </lineage>
</organism>
<evidence type="ECO:0000256" key="4">
    <source>
        <dbReference type="ARBA" id="ARBA00022927"/>
    </source>
</evidence>
<dbReference type="GO" id="GO:0000149">
    <property type="term" value="F:SNARE binding"/>
    <property type="evidence" value="ECO:0007669"/>
    <property type="project" value="TreeGrafter"/>
</dbReference>
<comment type="caution">
    <text evidence="8">The sequence shown here is derived from an EMBL/GenBank/DDBJ whole genome shotgun (WGS) entry which is preliminary data.</text>
</comment>
<gene>
    <name evidence="8" type="ORF">M569_13546</name>
</gene>
<keyword evidence="3 7" id="KW-0812">Transmembrane</keyword>
<protein>
    <recommendedName>
        <fullName evidence="10">Membrin</fullName>
    </recommendedName>
</protein>
<evidence type="ECO:0000256" key="1">
    <source>
        <dbReference type="ARBA" id="ARBA00004211"/>
    </source>
</evidence>
<dbReference type="EMBL" id="AUSU01006981">
    <property type="protein sequence ID" value="EPS61252.1"/>
    <property type="molecule type" value="Genomic_DNA"/>
</dbReference>
<proteinExistence type="predicted"/>
<evidence type="ECO:0000256" key="3">
    <source>
        <dbReference type="ARBA" id="ARBA00022692"/>
    </source>
</evidence>
<keyword evidence="2" id="KW-0813">Transport</keyword>
<keyword evidence="5 7" id="KW-1133">Transmembrane helix</keyword>
<evidence type="ECO:0000256" key="2">
    <source>
        <dbReference type="ARBA" id="ARBA00022448"/>
    </source>
</evidence>
<dbReference type="GO" id="GO:0005794">
    <property type="term" value="C:Golgi apparatus"/>
    <property type="evidence" value="ECO:0007669"/>
    <property type="project" value="TreeGrafter"/>
</dbReference>
<feature type="non-terminal residue" evidence="8">
    <location>
        <position position="1"/>
    </location>
</feature>
<evidence type="ECO:0008006" key="10">
    <source>
        <dbReference type="Google" id="ProtNLM"/>
    </source>
</evidence>
<evidence type="ECO:0000256" key="5">
    <source>
        <dbReference type="ARBA" id="ARBA00022989"/>
    </source>
</evidence>
<comment type="subcellular location">
    <subcellularLocation>
        <location evidence="1">Membrane</location>
        <topology evidence="1">Single-pass type IV membrane protein</topology>
    </subcellularLocation>
</comment>
<keyword evidence="6 7" id="KW-0472">Membrane</keyword>
<dbReference type="OrthoDB" id="158360at2759"/>
<dbReference type="GO" id="GO:0015031">
    <property type="term" value="P:protein transport"/>
    <property type="evidence" value="ECO:0007669"/>
    <property type="project" value="UniProtKB-KW"/>
</dbReference>
<name>S8DNE9_9LAMI</name>
<evidence type="ECO:0000313" key="9">
    <source>
        <dbReference type="Proteomes" id="UP000015453"/>
    </source>
</evidence>
<dbReference type="GO" id="GO:0006906">
    <property type="term" value="P:vesicle fusion"/>
    <property type="evidence" value="ECO:0007669"/>
    <property type="project" value="TreeGrafter"/>
</dbReference>
<reference evidence="8 9" key="1">
    <citation type="journal article" date="2013" name="BMC Genomics">
        <title>The miniature genome of a carnivorous plant Genlisea aurea contains a low number of genes and short non-coding sequences.</title>
        <authorList>
            <person name="Leushkin E.V."/>
            <person name="Sutormin R.A."/>
            <person name="Nabieva E.R."/>
            <person name="Penin A.A."/>
            <person name="Kondrashov A.S."/>
            <person name="Logacheva M.D."/>
        </authorList>
    </citation>
    <scope>NUCLEOTIDE SEQUENCE [LARGE SCALE GENOMIC DNA]</scope>
</reference>
<evidence type="ECO:0000256" key="6">
    <source>
        <dbReference type="ARBA" id="ARBA00023136"/>
    </source>
</evidence>
<feature type="non-terminal residue" evidence="8">
    <location>
        <position position="52"/>
    </location>
</feature>
<dbReference type="Proteomes" id="UP000015453">
    <property type="component" value="Unassembled WGS sequence"/>
</dbReference>
<keyword evidence="4" id="KW-0653">Protein transport</keyword>
<evidence type="ECO:0000256" key="7">
    <source>
        <dbReference type="SAM" id="Phobius"/>
    </source>
</evidence>
<dbReference type="GO" id="GO:0005789">
    <property type="term" value="C:endoplasmic reticulum membrane"/>
    <property type="evidence" value="ECO:0007669"/>
    <property type="project" value="TreeGrafter"/>
</dbReference>